<protein>
    <submittedName>
        <fullName evidence="1">Uncharacterized protein</fullName>
    </submittedName>
</protein>
<evidence type="ECO:0000313" key="1">
    <source>
        <dbReference type="EMBL" id="JAE07173.1"/>
    </source>
</evidence>
<accession>A0A0A9FFZ8</accession>
<proteinExistence type="predicted"/>
<reference evidence="1" key="1">
    <citation type="submission" date="2014-09" db="EMBL/GenBank/DDBJ databases">
        <authorList>
            <person name="Magalhaes I.L.F."/>
            <person name="Oliveira U."/>
            <person name="Santos F.R."/>
            <person name="Vidigal T.H.D.A."/>
            <person name="Brescovit A.D."/>
            <person name="Santos A.J."/>
        </authorList>
    </citation>
    <scope>NUCLEOTIDE SEQUENCE</scope>
    <source>
        <tissue evidence="1">Shoot tissue taken approximately 20 cm above the soil surface</tissue>
    </source>
</reference>
<sequence length="44" mass="5038">MDYSNSALHYLVISIQFKNFGHVSSFTDFIFLAWCTDNLMCASV</sequence>
<dbReference type="AlphaFoldDB" id="A0A0A9FFZ8"/>
<name>A0A0A9FFZ8_ARUDO</name>
<dbReference type="EMBL" id="GBRH01190723">
    <property type="protein sequence ID" value="JAE07173.1"/>
    <property type="molecule type" value="Transcribed_RNA"/>
</dbReference>
<organism evidence="1">
    <name type="scientific">Arundo donax</name>
    <name type="common">Giant reed</name>
    <name type="synonym">Donax arundinaceus</name>
    <dbReference type="NCBI Taxonomy" id="35708"/>
    <lineage>
        <taxon>Eukaryota</taxon>
        <taxon>Viridiplantae</taxon>
        <taxon>Streptophyta</taxon>
        <taxon>Embryophyta</taxon>
        <taxon>Tracheophyta</taxon>
        <taxon>Spermatophyta</taxon>
        <taxon>Magnoliopsida</taxon>
        <taxon>Liliopsida</taxon>
        <taxon>Poales</taxon>
        <taxon>Poaceae</taxon>
        <taxon>PACMAD clade</taxon>
        <taxon>Arundinoideae</taxon>
        <taxon>Arundineae</taxon>
        <taxon>Arundo</taxon>
    </lineage>
</organism>
<reference evidence="1" key="2">
    <citation type="journal article" date="2015" name="Data Brief">
        <title>Shoot transcriptome of the giant reed, Arundo donax.</title>
        <authorList>
            <person name="Barrero R.A."/>
            <person name="Guerrero F.D."/>
            <person name="Moolhuijzen P."/>
            <person name="Goolsby J.A."/>
            <person name="Tidwell J."/>
            <person name="Bellgard S.E."/>
            <person name="Bellgard M.I."/>
        </authorList>
    </citation>
    <scope>NUCLEOTIDE SEQUENCE</scope>
    <source>
        <tissue evidence="1">Shoot tissue taken approximately 20 cm above the soil surface</tissue>
    </source>
</reference>